<protein>
    <submittedName>
        <fullName evidence="2">Uncharacterized protein</fullName>
    </submittedName>
</protein>
<evidence type="ECO:0000313" key="3">
    <source>
        <dbReference type="Proteomes" id="UP000070544"/>
    </source>
</evidence>
<dbReference type="EMBL" id="KQ965758">
    <property type="protein sequence ID" value="KXS16003.1"/>
    <property type="molecule type" value="Genomic_DNA"/>
</dbReference>
<gene>
    <name evidence="2" type="ORF">M427DRAFT_56295</name>
</gene>
<feature type="region of interest" description="Disordered" evidence="1">
    <location>
        <begin position="46"/>
        <end position="90"/>
    </location>
</feature>
<keyword evidence="3" id="KW-1185">Reference proteome</keyword>
<proteinExistence type="predicted"/>
<organism evidence="2 3">
    <name type="scientific">Gonapodya prolifera (strain JEL478)</name>
    <name type="common">Monoblepharis prolifera</name>
    <dbReference type="NCBI Taxonomy" id="1344416"/>
    <lineage>
        <taxon>Eukaryota</taxon>
        <taxon>Fungi</taxon>
        <taxon>Fungi incertae sedis</taxon>
        <taxon>Chytridiomycota</taxon>
        <taxon>Chytridiomycota incertae sedis</taxon>
        <taxon>Monoblepharidomycetes</taxon>
        <taxon>Monoblepharidales</taxon>
        <taxon>Gonapodyaceae</taxon>
        <taxon>Gonapodya</taxon>
    </lineage>
</organism>
<name>A0A139AHW5_GONPJ</name>
<accession>A0A139AHW5</accession>
<feature type="compositionally biased region" description="Polar residues" evidence="1">
    <location>
        <begin position="46"/>
        <end position="59"/>
    </location>
</feature>
<dbReference type="AlphaFoldDB" id="A0A139AHW5"/>
<sequence>MDDGHTQPSAHLNSLFRRLSGTASTGILGNATGGLAGAQEFVAPQVTSAVPGSNQQRRPSTGDGYGVREMGKASCVESQNERPVQEVNML</sequence>
<reference evidence="2 3" key="1">
    <citation type="journal article" date="2015" name="Genome Biol. Evol.">
        <title>Phylogenomic analyses indicate that early fungi evolved digesting cell walls of algal ancestors of land plants.</title>
        <authorList>
            <person name="Chang Y."/>
            <person name="Wang S."/>
            <person name="Sekimoto S."/>
            <person name="Aerts A.L."/>
            <person name="Choi C."/>
            <person name="Clum A."/>
            <person name="LaButti K.M."/>
            <person name="Lindquist E.A."/>
            <person name="Yee Ngan C."/>
            <person name="Ohm R.A."/>
            <person name="Salamov A.A."/>
            <person name="Grigoriev I.V."/>
            <person name="Spatafora J.W."/>
            <person name="Berbee M.L."/>
        </authorList>
    </citation>
    <scope>NUCLEOTIDE SEQUENCE [LARGE SCALE GENOMIC DNA]</scope>
    <source>
        <strain evidence="2 3">JEL478</strain>
    </source>
</reference>
<evidence type="ECO:0000256" key="1">
    <source>
        <dbReference type="SAM" id="MobiDB-lite"/>
    </source>
</evidence>
<evidence type="ECO:0000313" key="2">
    <source>
        <dbReference type="EMBL" id="KXS16003.1"/>
    </source>
</evidence>
<dbReference type="Proteomes" id="UP000070544">
    <property type="component" value="Unassembled WGS sequence"/>
</dbReference>